<protein>
    <submittedName>
        <fullName evidence="1">Uncharacterized protein</fullName>
    </submittedName>
</protein>
<sequence>MGKDYNGGSGRRVEEWRKERVEETDVGLWNFGEIATAFDLKFWRNFLAQGLTLDWVHQNPLEMANSSSLLPCRWSSLGLGSRNGTFEGLSVHPVAAQYKIQL</sequence>
<comment type="caution">
    <text evidence="1">The sequence shown here is derived from an EMBL/GenBank/DDBJ whole genome shotgun (WGS) entry which is preliminary data.</text>
</comment>
<dbReference type="Proteomes" id="UP001630127">
    <property type="component" value="Unassembled WGS sequence"/>
</dbReference>
<dbReference type="AlphaFoldDB" id="A0ABD2YMP6"/>
<evidence type="ECO:0000313" key="2">
    <source>
        <dbReference type="Proteomes" id="UP001630127"/>
    </source>
</evidence>
<dbReference type="EMBL" id="JBJUIK010000013">
    <property type="protein sequence ID" value="KAL3507122.1"/>
    <property type="molecule type" value="Genomic_DNA"/>
</dbReference>
<gene>
    <name evidence="1" type="ORF">ACH5RR_032504</name>
</gene>
<reference evidence="1 2" key="1">
    <citation type="submission" date="2024-11" db="EMBL/GenBank/DDBJ databases">
        <title>A near-complete genome assembly of Cinchona calisaya.</title>
        <authorList>
            <person name="Lian D.C."/>
            <person name="Zhao X.W."/>
            <person name="Wei L."/>
        </authorList>
    </citation>
    <scope>NUCLEOTIDE SEQUENCE [LARGE SCALE GENOMIC DNA]</scope>
    <source>
        <tissue evidence="1">Nenye</tissue>
    </source>
</reference>
<organism evidence="1 2">
    <name type="scientific">Cinchona calisaya</name>
    <dbReference type="NCBI Taxonomy" id="153742"/>
    <lineage>
        <taxon>Eukaryota</taxon>
        <taxon>Viridiplantae</taxon>
        <taxon>Streptophyta</taxon>
        <taxon>Embryophyta</taxon>
        <taxon>Tracheophyta</taxon>
        <taxon>Spermatophyta</taxon>
        <taxon>Magnoliopsida</taxon>
        <taxon>eudicotyledons</taxon>
        <taxon>Gunneridae</taxon>
        <taxon>Pentapetalae</taxon>
        <taxon>asterids</taxon>
        <taxon>lamiids</taxon>
        <taxon>Gentianales</taxon>
        <taxon>Rubiaceae</taxon>
        <taxon>Cinchonoideae</taxon>
        <taxon>Cinchoneae</taxon>
        <taxon>Cinchona</taxon>
    </lineage>
</organism>
<proteinExistence type="predicted"/>
<accession>A0ABD2YMP6</accession>
<evidence type="ECO:0000313" key="1">
    <source>
        <dbReference type="EMBL" id="KAL3507122.1"/>
    </source>
</evidence>
<name>A0ABD2YMP6_9GENT</name>
<keyword evidence="2" id="KW-1185">Reference proteome</keyword>